<dbReference type="RefSeq" id="XP_002788798.1">
    <property type="nucleotide sequence ID" value="XM_002788752.1"/>
</dbReference>
<organism evidence="2">
    <name type="scientific">Perkinsus marinus (strain ATCC 50983 / TXsc)</name>
    <dbReference type="NCBI Taxonomy" id="423536"/>
    <lineage>
        <taxon>Eukaryota</taxon>
        <taxon>Sar</taxon>
        <taxon>Alveolata</taxon>
        <taxon>Perkinsozoa</taxon>
        <taxon>Perkinsea</taxon>
        <taxon>Perkinsida</taxon>
        <taxon>Perkinsidae</taxon>
        <taxon>Perkinsus</taxon>
    </lineage>
</organism>
<proteinExistence type="predicted"/>
<evidence type="ECO:0000313" key="1">
    <source>
        <dbReference type="EMBL" id="EER20594.1"/>
    </source>
</evidence>
<gene>
    <name evidence="1" type="ORF">Pmar_PMAR027005</name>
</gene>
<accession>C5K4J9</accession>
<dbReference type="InParanoid" id="C5K4J9"/>
<protein>
    <submittedName>
        <fullName evidence="1">Uncharacterized protein</fullName>
    </submittedName>
</protein>
<dbReference type="GeneID" id="9054166"/>
<dbReference type="Proteomes" id="UP000007800">
    <property type="component" value="Unassembled WGS sequence"/>
</dbReference>
<feature type="non-terminal residue" evidence="1">
    <location>
        <position position="1"/>
    </location>
</feature>
<sequence>LQSPVLQGQGEGLSASEVALLARSLAGIGQADGTAVELESVVWRLGMRVFGTTLKGLPAPSVIAFMRAVTWCTEEGNLSDDAVQFFDNLGPYLLERQYPPDAPPGSSDLITVAAGLARMGHKDVHRVFVLVPWESF</sequence>
<dbReference type="EMBL" id="GG670532">
    <property type="protein sequence ID" value="EER20594.1"/>
    <property type="molecule type" value="Genomic_DNA"/>
</dbReference>
<evidence type="ECO:0000313" key="2">
    <source>
        <dbReference type="Proteomes" id="UP000007800"/>
    </source>
</evidence>
<dbReference type="AlphaFoldDB" id="C5K4J9"/>
<name>C5K4J9_PERM5</name>
<reference evidence="1 2" key="1">
    <citation type="submission" date="2008-07" db="EMBL/GenBank/DDBJ databases">
        <authorList>
            <person name="El-Sayed N."/>
            <person name="Caler E."/>
            <person name="Inman J."/>
            <person name="Amedeo P."/>
            <person name="Hass B."/>
            <person name="Wortman J."/>
        </authorList>
    </citation>
    <scope>NUCLEOTIDE SEQUENCE [LARGE SCALE GENOMIC DNA]</scope>
    <source>
        <strain evidence="2">ATCC 50983 / TXsc</strain>
    </source>
</reference>
<keyword evidence="2" id="KW-1185">Reference proteome</keyword>